<keyword evidence="1" id="KW-1133">Transmembrane helix</keyword>
<keyword evidence="3" id="KW-1185">Reference proteome</keyword>
<reference evidence="2" key="1">
    <citation type="submission" date="2009-09" db="EMBL/GenBank/DDBJ databases">
        <authorList>
            <consortium name="The Broad Institute Genome Sequencing Platform"/>
            <person name="Ward D."/>
            <person name="Feldgarden M."/>
            <person name="Earl A."/>
            <person name="Young S.K."/>
            <person name="Zeng Q."/>
            <person name="Koehrsen M."/>
            <person name="Alvarado L."/>
            <person name="Berlin A."/>
            <person name="Bochicchio J."/>
            <person name="Borenstein D."/>
            <person name="Chapman S.B."/>
            <person name="Chen Z."/>
            <person name="Engels R."/>
            <person name="Freedman E."/>
            <person name="Gellesch M."/>
            <person name="Goldberg J."/>
            <person name="Griggs A."/>
            <person name="Gujja S."/>
            <person name="Heilman E."/>
            <person name="Heiman D."/>
            <person name="Hepburn T."/>
            <person name="Howarth C."/>
            <person name="Jen D."/>
            <person name="Larson L."/>
            <person name="Lewis B."/>
            <person name="Mehta T."/>
            <person name="Park D."/>
            <person name="Pearson M."/>
            <person name="Roberts A."/>
            <person name="Saif S."/>
            <person name="Shea T."/>
            <person name="Shenoy N."/>
            <person name="Sisk P."/>
            <person name="Stolte C."/>
            <person name="Sykes S."/>
            <person name="Thomson T."/>
            <person name="Walk T."/>
            <person name="White J."/>
            <person name="Yandava C."/>
            <person name="Sibley C.D."/>
            <person name="Field T.R."/>
            <person name="Grinwis M."/>
            <person name="Eshaghurshan C.S."/>
            <person name="Surette M.G."/>
            <person name="Haas B."/>
            <person name="Nusbaum C."/>
            <person name="Birren B."/>
        </authorList>
    </citation>
    <scope>NUCLEOTIDE SEQUENCE [LARGE SCALE GENOMIC DNA]</scope>
    <source>
        <strain evidence="2">ATCC 700633</strain>
    </source>
</reference>
<dbReference type="EMBL" id="ACRF02000016">
    <property type="protein sequence ID" value="EEW92874.1"/>
    <property type="molecule type" value="Genomic_DNA"/>
</dbReference>
<feature type="transmembrane region" description="Helical" evidence="1">
    <location>
        <begin position="35"/>
        <end position="52"/>
    </location>
</feature>
<keyword evidence="1" id="KW-0472">Membrane</keyword>
<dbReference type="RefSeq" id="WP_006703135.1">
    <property type="nucleotide sequence ID" value="NZ_KI391971.1"/>
</dbReference>
<reference evidence="2" key="2">
    <citation type="submission" date="2011-10" db="EMBL/GenBank/DDBJ databases">
        <title>The Genome Sequence of Granulicatella elegans ATCC 700633.</title>
        <authorList>
            <consortium name="The Broad Institute Genome Sequencing Platform"/>
            <consortium name="The Broad Institute Genome Sequencing Center for Infectious Disease"/>
            <person name="Earl A."/>
            <person name="Ward D."/>
            <person name="Feldgarden M."/>
            <person name="Gevers D."/>
            <person name="Sibley C.D."/>
            <person name="Field T.R."/>
            <person name="Grinwis M."/>
            <person name="Eshaghurshan C.S."/>
            <person name="Surette M.G."/>
            <person name="Young S.K."/>
            <person name="Zeng Q."/>
            <person name="Gargeya S."/>
            <person name="Fitzgerald M."/>
            <person name="Haas B."/>
            <person name="Abouelleil A."/>
            <person name="Alvarado L."/>
            <person name="Arachchi H.M."/>
            <person name="Berlin A."/>
            <person name="Brown A."/>
            <person name="Chapman S.B."/>
            <person name="Chen Z."/>
            <person name="Dunbar C."/>
            <person name="Freedman E."/>
            <person name="Gearin G."/>
            <person name="Goldberg J."/>
            <person name="Griggs A."/>
            <person name="Gujja S."/>
            <person name="Heiman D."/>
            <person name="Howarth C."/>
            <person name="Larson L."/>
            <person name="Lui A."/>
            <person name="MacDonald P.J.P."/>
            <person name="Montmayeur A."/>
            <person name="Murphy C."/>
            <person name="Neiman D."/>
            <person name="Pearson M."/>
            <person name="Priest M."/>
            <person name="Roberts A."/>
            <person name="Saif S."/>
            <person name="Shea T."/>
            <person name="Shenoy N."/>
            <person name="Sisk P."/>
            <person name="Stolte C."/>
            <person name="Sykes S."/>
            <person name="Wortman J."/>
            <person name="Nusbaum C."/>
            <person name="Birren B."/>
        </authorList>
    </citation>
    <scope>NUCLEOTIDE SEQUENCE [LARGE SCALE GENOMIC DNA]</scope>
    <source>
        <strain evidence="2">ATCC 700633</strain>
    </source>
</reference>
<accession>D0BLK9</accession>
<name>D0BLK9_9LACT</name>
<dbReference type="OrthoDB" id="2224257at2"/>
<dbReference type="AlphaFoldDB" id="D0BLK9"/>
<evidence type="ECO:0000256" key="1">
    <source>
        <dbReference type="SAM" id="Phobius"/>
    </source>
</evidence>
<dbReference type="HOGENOM" id="CLU_2395574_0_0_9"/>
<dbReference type="Proteomes" id="UP000002939">
    <property type="component" value="Unassembled WGS sequence"/>
</dbReference>
<proteinExistence type="predicted"/>
<sequence>MREWYRELREDYNVSRSYHEGFCEWYIKRKAPDSVRQILAYSIFFFGVYLWTNIQLSILLIELGSVGYILIVLYEWIRDIRIAYQKKLKKAGE</sequence>
<comment type="caution">
    <text evidence="2">The sequence shown here is derived from an EMBL/GenBank/DDBJ whole genome shotgun (WGS) entry which is preliminary data.</text>
</comment>
<gene>
    <name evidence="2" type="ORF">HMPREF0446_00862</name>
</gene>
<protein>
    <submittedName>
        <fullName evidence="2">Uncharacterized protein</fullName>
    </submittedName>
</protein>
<evidence type="ECO:0000313" key="2">
    <source>
        <dbReference type="EMBL" id="EEW92874.1"/>
    </source>
</evidence>
<organism evidence="2 3">
    <name type="scientific">Granulicatella elegans ATCC 700633</name>
    <dbReference type="NCBI Taxonomy" id="626369"/>
    <lineage>
        <taxon>Bacteria</taxon>
        <taxon>Bacillati</taxon>
        <taxon>Bacillota</taxon>
        <taxon>Bacilli</taxon>
        <taxon>Lactobacillales</taxon>
        <taxon>Carnobacteriaceae</taxon>
        <taxon>Granulicatella</taxon>
    </lineage>
</organism>
<feature type="transmembrane region" description="Helical" evidence="1">
    <location>
        <begin position="58"/>
        <end position="77"/>
    </location>
</feature>
<keyword evidence="1" id="KW-0812">Transmembrane</keyword>
<evidence type="ECO:0000313" key="3">
    <source>
        <dbReference type="Proteomes" id="UP000002939"/>
    </source>
</evidence>